<dbReference type="AlphaFoldDB" id="N8YBI9"/>
<dbReference type="EMBL" id="APPN01000061">
    <property type="protein sequence ID" value="ENV34127.1"/>
    <property type="molecule type" value="Genomic_DNA"/>
</dbReference>
<keyword evidence="4" id="KW-1185">Reference proteome</keyword>
<accession>N8YBI9</accession>
<dbReference type="eggNOG" id="COG4253">
    <property type="taxonomic scope" value="Bacteria"/>
</dbReference>
<evidence type="ECO:0000259" key="2">
    <source>
        <dbReference type="Pfam" id="PF13296"/>
    </source>
</evidence>
<evidence type="ECO:0000259" key="1">
    <source>
        <dbReference type="Pfam" id="PF10106"/>
    </source>
</evidence>
<dbReference type="STRING" id="202952.GCA_000747725_01452"/>
<dbReference type="PATRIC" id="fig|1120926.3.peg.1746"/>
<evidence type="ECO:0008006" key="5">
    <source>
        <dbReference type="Google" id="ProtNLM"/>
    </source>
</evidence>
<dbReference type="InterPro" id="IPR018769">
    <property type="entry name" value="VgrG2_DUF2345"/>
</dbReference>
<dbReference type="HOGENOM" id="CLU_032541_0_0_6"/>
<feature type="domain" description="DUF2345" evidence="1">
    <location>
        <begin position="74"/>
        <end position="221"/>
    </location>
</feature>
<feature type="domain" description="Putative type VI secretion system Rhs element associated Vgr" evidence="2">
    <location>
        <begin position="2"/>
        <end position="48"/>
    </location>
</feature>
<dbReference type="Pfam" id="PF13296">
    <property type="entry name" value="T6SS_Vgr"/>
    <property type="match status" value="1"/>
</dbReference>
<evidence type="ECO:0000313" key="3">
    <source>
        <dbReference type="EMBL" id="ENV34127.1"/>
    </source>
</evidence>
<proteinExistence type="predicted"/>
<gene>
    <name evidence="3" type="ORF">F960_01817</name>
</gene>
<dbReference type="InterPro" id="IPR028244">
    <property type="entry name" value="T6SS_Rhs_Vgr_dom"/>
</dbReference>
<sequence length="293" mass="31918">MGAIRAGAGLLLSTYRQDQAKGDHLNAEEAKKQLDHNYDQIKSLDKTAKELESTPLDVLENLKKFIEQLSKEDESKAEAFKSAIVILASPKSIGLSSEEDIHSVAKGFILHSAGKSINISTQNSFLAQASKKLSLLAAREDASFIAGLGKVLIKASSNVLDIIARKDIHMSSKEGKVYVTSPTELILTGGSSQICIKDAGIFSKTGGLYESKAGQHLFKSGEKVNKTEFGHQLYDLKVQLFNQETQQAVPSRKYKMILSDGSVLEGETDENCFTETALSAKQLKIDSIDYSDE</sequence>
<organism evidence="3 4">
    <name type="scientific">Acinetobacter gerneri DSM 14967 = CIP 107464 = MTCC 9824</name>
    <dbReference type="NCBI Taxonomy" id="1120926"/>
    <lineage>
        <taxon>Bacteria</taxon>
        <taxon>Pseudomonadati</taxon>
        <taxon>Pseudomonadota</taxon>
        <taxon>Gammaproteobacteria</taxon>
        <taxon>Moraxellales</taxon>
        <taxon>Moraxellaceae</taxon>
        <taxon>Acinetobacter</taxon>
    </lineage>
</organism>
<name>N8YBI9_9GAMM</name>
<dbReference type="Proteomes" id="UP000013117">
    <property type="component" value="Unassembled WGS sequence"/>
</dbReference>
<evidence type="ECO:0000313" key="4">
    <source>
        <dbReference type="Proteomes" id="UP000013117"/>
    </source>
</evidence>
<reference evidence="3 4" key="1">
    <citation type="submission" date="2013-02" db="EMBL/GenBank/DDBJ databases">
        <title>The Genome Sequence of Acinetobacter gerneri CIP 107464.</title>
        <authorList>
            <consortium name="The Broad Institute Genome Sequencing Platform"/>
            <consortium name="The Broad Institute Genome Sequencing Center for Infectious Disease"/>
            <person name="Cerqueira G."/>
            <person name="Feldgarden M."/>
            <person name="Courvalin P."/>
            <person name="Perichon B."/>
            <person name="Grillot-Courvalin C."/>
            <person name="Clermont D."/>
            <person name="Rocha E."/>
            <person name="Yoon E.-J."/>
            <person name="Nemec A."/>
            <person name="Walker B."/>
            <person name="Young S.K."/>
            <person name="Zeng Q."/>
            <person name="Gargeya S."/>
            <person name="Fitzgerald M."/>
            <person name="Haas B."/>
            <person name="Abouelleil A."/>
            <person name="Alvarado L."/>
            <person name="Arachchi H.M."/>
            <person name="Berlin A.M."/>
            <person name="Chapman S.B."/>
            <person name="Dewar J."/>
            <person name="Goldberg J."/>
            <person name="Griggs A."/>
            <person name="Gujja S."/>
            <person name="Hansen M."/>
            <person name="Howarth C."/>
            <person name="Imamovic A."/>
            <person name="Larimer J."/>
            <person name="McCowan C."/>
            <person name="Murphy C."/>
            <person name="Neiman D."/>
            <person name="Pearson M."/>
            <person name="Priest M."/>
            <person name="Roberts A."/>
            <person name="Saif S."/>
            <person name="Shea T."/>
            <person name="Sisk P."/>
            <person name="Sykes S."/>
            <person name="Wortman J."/>
            <person name="Nusbaum C."/>
            <person name="Birren B."/>
        </authorList>
    </citation>
    <scope>NUCLEOTIDE SEQUENCE [LARGE SCALE GENOMIC DNA]</scope>
    <source>
        <strain evidence="3 4">CIP 107464</strain>
    </source>
</reference>
<comment type="caution">
    <text evidence="3">The sequence shown here is derived from an EMBL/GenBank/DDBJ whole genome shotgun (WGS) entry which is preliminary data.</text>
</comment>
<protein>
    <recommendedName>
        <fullName evidence="5">DUF2345 domain-containing protein</fullName>
    </recommendedName>
</protein>
<dbReference type="Pfam" id="PF10106">
    <property type="entry name" value="DUF2345"/>
    <property type="match status" value="1"/>
</dbReference>